<dbReference type="GO" id="GO:0005576">
    <property type="term" value="C:extracellular region"/>
    <property type="evidence" value="ECO:0007669"/>
    <property type="project" value="UniProtKB-SubCell"/>
</dbReference>
<dbReference type="Pfam" id="PF05823">
    <property type="entry name" value="Gp-FAR-1"/>
    <property type="match status" value="1"/>
</dbReference>
<organism evidence="8 9">
    <name type="scientific">Ancylostoma ceylanicum</name>
    <dbReference type="NCBI Taxonomy" id="53326"/>
    <lineage>
        <taxon>Eukaryota</taxon>
        <taxon>Metazoa</taxon>
        <taxon>Ecdysozoa</taxon>
        <taxon>Nematoda</taxon>
        <taxon>Chromadorea</taxon>
        <taxon>Rhabditida</taxon>
        <taxon>Rhabditina</taxon>
        <taxon>Rhabditomorpha</taxon>
        <taxon>Strongyloidea</taxon>
        <taxon>Ancylostomatidae</taxon>
        <taxon>Ancylostomatinae</taxon>
        <taxon>Ancylostoma</taxon>
    </lineage>
</organism>
<dbReference type="PANTHER" id="PTHR31418">
    <property type="entry name" value="FATTY-ACID AND RETINOL-BINDING PROTEIN 1"/>
    <property type="match status" value="1"/>
</dbReference>
<evidence type="ECO:0000313" key="9">
    <source>
        <dbReference type="Proteomes" id="UP000024635"/>
    </source>
</evidence>
<comment type="subcellular location">
    <subcellularLocation>
        <location evidence="1">Secreted</location>
    </subcellularLocation>
</comment>
<sequence length="174" mass="20051">MFRQLIVTAAIWFAYVSAQMWNLPAQYTEVLPEPVKRFMNGFTVQDQAAMRQFFQNYHTYRSDEEARAALRAMSPDTAAKLAQYRSYIQGQAASLGPEARAFFDELARRRSQTRAQIHAGFMPSLAQIRQARLEAINMYRAMSPAGQADFQRHFPGLAMFFTNDMVYRRLQSMG</sequence>
<keyword evidence="9" id="KW-1185">Reference proteome</keyword>
<dbReference type="PANTHER" id="PTHR31418:SF3">
    <property type="entry name" value="FATTY ACID_RETINOL BINDING PROTEIN"/>
    <property type="match status" value="1"/>
</dbReference>
<evidence type="ECO:0008006" key="10">
    <source>
        <dbReference type="Google" id="ProtNLM"/>
    </source>
</evidence>
<evidence type="ECO:0000256" key="2">
    <source>
        <dbReference type="ARBA" id="ARBA00006648"/>
    </source>
</evidence>
<evidence type="ECO:0000256" key="6">
    <source>
        <dbReference type="ARBA" id="ARBA00023121"/>
    </source>
</evidence>
<name>A0A016VTP7_9BILA</name>
<dbReference type="Proteomes" id="UP000024635">
    <property type="component" value="Unassembled WGS sequence"/>
</dbReference>
<evidence type="ECO:0000256" key="5">
    <source>
        <dbReference type="ARBA" id="ARBA00023054"/>
    </source>
</evidence>
<dbReference type="EMBL" id="JARK01001341">
    <property type="protein sequence ID" value="EYC30417.1"/>
    <property type="molecule type" value="Genomic_DNA"/>
</dbReference>
<dbReference type="STRING" id="53326.A0A016VTP7"/>
<evidence type="ECO:0000256" key="7">
    <source>
        <dbReference type="SAM" id="SignalP"/>
    </source>
</evidence>
<feature type="chain" id="PRO_5001491107" description="Nematode fatty acid retinoid binding protein" evidence="7">
    <location>
        <begin position="19"/>
        <end position="174"/>
    </location>
</feature>
<protein>
    <recommendedName>
        <fullName evidence="10">Nematode fatty acid retinoid binding protein</fullName>
    </recommendedName>
</protein>
<evidence type="ECO:0000313" key="8">
    <source>
        <dbReference type="EMBL" id="EYC30417.1"/>
    </source>
</evidence>
<keyword evidence="4 7" id="KW-0732">Signal</keyword>
<feature type="signal peptide" evidence="7">
    <location>
        <begin position="1"/>
        <end position="18"/>
    </location>
</feature>
<keyword evidence="6" id="KW-0446">Lipid-binding</keyword>
<comment type="caution">
    <text evidence="8">The sequence shown here is derived from an EMBL/GenBank/DDBJ whole genome shotgun (WGS) entry which is preliminary data.</text>
</comment>
<dbReference type="AlphaFoldDB" id="A0A016VTP7"/>
<keyword evidence="5" id="KW-0175">Coiled coil</keyword>
<evidence type="ECO:0000256" key="4">
    <source>
        <dbReference type="ARBA" id="ARBA00022729"/>
    </source>
</evidence>
<gene>
    <name evidence="8" type="primary">Acey_s0005.g2643</name>
    <name evidence="8" type="ORF">Y032_0005g2643</name>
</gene>
<dbReference type="GO" id="GO:0008289">
    <property type="term" value="F:lipid binding"/>
    <property type="evidence" value="ECO:0007669"/>
    <property type="project" value="UniProtKB-KW"/>
</dbReference>
<dbReference type="OrthoDB" id="5808308at2759"/>
<reference evidence="9" key="1">
    <citation type="journal article" date="2015" name="Nat. Genet.">
        <title>The genome and transcriptome of the zoonotic hookworm Ancylostoma ceylanicum identify infection-specific gene families.</title>
        <authorList>
            <person name="Schwarz E.M."/>
            <person name="Hu Y."/>
            <person name="Antoshechkin I."/>
            <person name="Miller M.M."/>
            <person name="Sternberg P.W."/>
            <person name="Aroian R.V."/>
        </authorList>
    </citation>
    <scope>NUCLEOTIDE SEQUENCE</scope>
    <source>
        <strain evidence="9">HY135</strain>
    </source>
</reference>
<keyword evidence="3" id="KW-0964">Secreted</keyword>
<evidence type="ECO:0000256" key="1">
    <source>
        <dbReference type="ARBA" id="ARBA00004613"/>
    </source>
</evidence>
<accession>A0A016VTP7</accession>
<comment type="similarity">
    <text evidence="2">Belongs to the fatty-acid and retinol-binding protein (FARBP) family.</text>
</comment>
<dbReference type="Gene3D" id="1.20.120.1100">
    <property type="match status" value="1"/>
</dbReference>
<dbReference type="InterPro" id="IPR008632">
    <property type="entry name" value="Gp-FAR-1"/>
</dbReference>
<proteinExistence type="inferred from homology"/>
<evidence type="ECO:0000256" key="3">
    <source>
        <dbReference type="ARBA" id="ARBA00022525"/>
    </source>
</evidence>